<organism evidence="2 3">
    <name type="scientific">Streptococcus phage SW18</name>
    <dbReference type="NCBI Taxonomy" id="2419638"/>
    <lineage>
        <taxon>Viruses</taxon>
        <taxon>Duplodnaviria</taxon>
        <taxon>Heunggongvirae</taxon>
        <taxon>Uroviricota</taxon>
        <taxon>Caudoviricetes</taxon>
        <taxon>Aliceevansviridae</taxon>
        <taxon>Brussowvirus</taxon>
        <taxon>Brussowvirus SW18</taxon>
    </lineage>
</organism>
<gene>
    <name evidence="2" type="ORF">SW18_022</name>
</gene>
<proteinExistence type="predicted"/>
<accession>A0A3S5H1I3</accession>
<evidence type="ECO:0000256" key="1">
    <source>
        <dbReference type="SAM" id="Coils"/>
    </source>
</evidence>
<evidence type="ECO:0008006" key="4">
    <source>
        <dbReference type="Google" id="ProtNLM"/>
    </source>
</evidence>
<keyword evidence="3" id="KW-1185">Reference proteome</keyword>
<evidence type="ECO:0000313" key="2">
    <source>
        <dbReference type="EMBL" id="AYP29646.1"/>
    </source>
</evidence>
<name>A0A3S5H1I3_9CAUD</name>
<feature type="coiled-coil region" evidence="1">
    <location>
        <begin position="71"/>
        <end position="105"/>
    </location>
</feature>
<sequence>MKFEYESKSKEYDASGAAYATKVVLKNRDGAYVPVFLPVDKIDLSNTELLKEALEVIYQENFPQRAENEKFNELGEKIKEYEALNKKATDTIAKMEEQMTKQQGRSKTAQVTLMNIITKFHEKGMLKDEDLAELSIVDVEED</sequence>
<protein>
    <recommendedName>
        <fullName evidence="4">DUF1366 domain-containing protein</fullName>
    </recommendedName>
</protein>
<dbReference type="EMBL" id="MH892366">
    <property type="protein sequence ID" value="AYP29646.1"/>
    <property type="molecule type" value="Genomic_DNA"/>
</dbReference>
<keyword evidence="1" id="KW-0175">Coiled coil</keyword>
<dbReference type="Proteomes" id="UP000272231">
    <property type="component" value="Segment"/>
</dbReference>
<evidence type="ECO:0000313" key="3">
    <source>
        <dbReference type="Proteomes" id="UP000272231"/>
    </source>
</evidence>
<dbReference type="Pfam" id="PF07104">
    <property type="entry name" value="DUF1366"/>
    <property type="match status" value="1"/>
</dbReference>
<dbReference type="InterPro" id="IPR009796">
    <property type="entry name" value="DUF1366"/>
</dbReference>
<reference evidence="2 3" key="1">
    <citation type="journal article" date="2018" name="Viruses">
        <title>Biodiversity of Streptococcus thermophilus Phages in Global Dairy Fermentations.</title>
        <authorList>
            <person name="Lavelle K."/>
            <person name="Martinez I."/>
            <person name="Neve H."/>
            <person name="Lugli G."/>
            <person name="Franz C."/>
            <person name="Ventura M."/>
            <person name="Bello F."/>
            <person name="Sinderen D."/>
            <person name="Mahony J."/>
        </authorList>
    </citation>
    <scope>NUCLEOTIDE SEQUENCE [LARGE SCALE GENOMIC DNA]</scope>
</reference>